<name>A0ABQ7N742_BRACM</name>
<evidence type="ECO:0000259" key="1">
    <source>
        <dbReference type="Pfam" id="PF08646"/>
    </source>
</evidence>
<dbReference type="SUPFAM" id="SSF50249">
    <property type="entry name" value="Nucleic acid-binding proteins"/>
    <property type="match status" value="1"/>
</dbReference>
<organism evidence="2 3">
    <name type="scientific">Brassica rapa subsp. trilocularis</name>
    <dbReference type="NCBI Taxonomy" id="1813537"/>
    <lineage>
        <taxon>Eukaryota</taxon>
        <taxon>Viridiplantae</taxon>
        <taxon>Streptophyta</taxon>
        <taxon>Embryophyta</taxon>
        <taxon>Tracheophyta</taxon>
        <taxon>Spermatophyta</taxon>
        <taxon>Magnoliopsida</taxon>
        <taxon>eudicotyledons</taxon>
        <taxon>Gunneridae</taxon>
        <taxon>Pentapetalae</taxon>
        <taxon>rosids</taxon>
        <taxon>malvids</taxon>
        <taxon>Brassicales</taxon>
        <taxon>Brassicaceae</taxon>
        <taxon>Brassiceae</taxon>
        <taxon>Brassica</taxon>
    </lineage>
</organism>
<dbReference type="EMBL" id="JADBGQ010000003">
    <property type="protein sequence ID" value="KAG5406727.1"/>
    <property type="molecule type" value="Genomic_DNA"/>
</dbReference>
<dbReference type="Pfam" id="PF08646">
    <property type="entry name" value="Rep_fac-A_C"/>
    <property type="match status" value="1"/>
</dbReference>
<dbReference type="Gene3D" id="2.40.50.140">
    <property type="entry name" value="Nucleic acid-binding proteins"/>
    <property type="match status" value="1"/>
</dbReference>
<keyword evidence="3" id="KW-1185">Reference proteome</keyword>
<protein>
    <recommendedName>
        <fullName evidence="1">Replication factor A C-terminal domain-containing protein</fullName>
    </recommendedName>
</protein>
<comment type="caution">
    <text evidence="2">The sequence shown here is derived from an EMBL/GenBank/DDBJ whole genome shotgun (WGS) entry which is preliminary data.</text>
</comment>
<dbReference type="PANTHER" id="PTHR47165:SF4">
    <property type="entry name" value="OS03G0429900 PROTEIN"/>
    <property type="match status" value="1"/>
</dbReference>
<dbReference type="InterPro" id="IPR013955">
    <property type="entry name" value="Rep_factor-A_C"/>
</dbReference>
<evidence type="ECO:0000313" key="3">
    <source>
        <dbReference type="Proteomes" id="UP000823674"/>
    </source>
</evidence>
<sequence>MYSNLKRTLPTIEGNILNGKGAVNLSQHTFITISKLLDILSEEFEQDKVFRCHAKIIEVCSRSGWNYISCDKCKNKLKKDGDTLVCETCPHQDITGSLRYRVELIVDDGSDTASFIIFNKDVTKILNKSPVELINYIETINDVET</sequence>
<proteinExistence type="predicted"/>
<gene>
    <name evidence="2" type="primary">A03g506550.1_BraROA</name>
    <name evidence="2" type="ORF">IGI04_012846</name>
</gene>
<dbReference type="Proteomes" id="UP000823674">
    <property type="component" value="Chromosome A03"/>
</dbReference>
<dbReference type="InterPro" id="IPR012340">
    <property type="entry name" value="NA-bd_OB-fold"/>
</dbReference>
<reference evidence="2 3" key="1">
    <citation type="submission" date="2021-03" db="EMBL/GenBank/DDBJ databases">
        <authorList>
            <person name="King G.J."/>
            <person name="Bancroft I."/>
            <person name="Baten A."/>
            <person name="Bloomfield J."/>
            <person name="Borpatragohain P."/>
            <person name="He Z."/>
            <person name="Irish N."/>
            <person name="Irwin J."/>
            <person name="Liu K."/>
            <person name="Mauleon R.P."/>
            <person name="Moore J."/>
            <person name="Morris R."/>
            <person name="Ostergaard L."/>
            <person name="Wang B."/>
            <person name="Wells R."/>
        </authorList>
    </citation>
    <scope>NUCLEOTIDE SEQUENCE [LARGE SCALE GENOMIC DNA]</scope>
    <source>
        <strain evidence="2">R-o-18</strain>
        <tissue evidence="2">Leaf</tissue>
    </source>
</reference>
<evidence type="ECO:0000313" key="2">
    <source>
        <dbReference type="EMBL" id="KAG5406727.1"/>
    </source>
</evidence>
<dbReference type="PANTHER" id="PTHR47165">
    <property type="entry name" value="OS03G0429900 PROTEIN"/>
    <property type="match status" value="1"/>
</dbReference>
<accession>A0ABQ7N742</accession>
<feature type="domain" description="Replication factor A C-terminal" evidence="1">
    <location>
        <begin position="51"/>
        <end position="136"/>
    </location>
</feature>